<comment type="similarity">
    <text evidence="1 4">Belongs to the glycosyl hydrolase 53 family.</text>
</comment>
<evidence type="ECO:0000313" key="6">
    <source>
        <dbReference type="Proteomes" id="UP001198901"/>
    </source>
</evidence>
<dbReference type="Gene3D" id="3.20.20.80">
    <property type="entry name" value="Glycosidases"/>
    <property type="match status" value="1"/>
</dbReference>
<dbReference type="EC" id="3.2.1.89" evidence="4"/>
<accession>A0ABS7XX22</accession>
<keyword evidence="2 4" id="KW-0378">Hydrolase</keyword>
<feature type="chain" id="PRO_5044983215" description="Arabinogalactan endo-beta-1,4-galactanase" evidence="4">
    <location>
        <begin position="27"/>
        <end position="367"/>
    </location>
</feature>
<proteinExistence type="inferred from homology"/>
<sequence>MRFNTNMLSNFNILLVGILMSLSSCSKTNTVVESSVSRNFKMGFTSWSFGPNIQDINDTYLFIENNADIYNEHIDNKIPWNAWINDLNLPTEFTNEIGGRVNRKINDKQLVLSVSLLNSNRDDLAEDYDGTIPQYLNLNDVDIEDAYFKHINYLVSQLIPDYLVIAIEVNELRIRDEAKWASYKLLIQNVKSRIKQVYPNLPISESITLHNLYEPDDSHQTEYTNYMTNYMNQMDFVAISFYPFFKNLKSKDEFQQAFDFLHNNINRPIAFVETSHIAENLIVPNLNISIDGNETEQNLYLEALLENAQEQDYEFVIWWAHRDYDALWETFPVELKDIGQLWRDSGLLDENGNARLSKTTWDSSLDK</sequence>
<keyword evidence="6" id="KW-1185">Reference proteome</keyword>
<dbReference type="RefSeq" id="WP_224530694.1">
    <property type="nucleotide sequence ID" value="NZ_JAIUJR010000009.1"/>
</dbReference>
<evidence type="ECO:0000256" key="1">
    <source>
        <dbReference type="ARBA" id="ARBA00010687"/>
    </source>
</evidence>
<keyword evidence="3 4" id="KW-0326">Glycosidase</keyword>
<name>A0ABS7XX22_9FLAO</name>
<dbReference type="PROSITE" id="PS51257">
    <property type="entry name" value="PROKAR_LIPOPROTEIN"/>
    <property type="match status" value="1"/>
</dbReference>
<dbReference type="Pfam" id="PF07745">
    <property type="entry name" value="Glyco_hydro_53"/>
    <property type="match status" value="1"/>
</dbReference>
<dbReference type="Proteomes" id="UP001198901">
    <property type="component" value="Unassembled WGS sequence"/>
</dbReference>
<comment type="caution">
    <text evidence="5">The sequence shown here is derived from an EMBL/GenBank/DDBJ whole genome shotgun (WGS) entry which is preliminary data.</text>
</comment>
<dbReference type="EMBL" id="JAIUJR010000009">
    <property type="protein sequence ID" value="MCA0133551.1"/>
    <property type="molecule type" value="Genomic_DNA"/>
</dbReference>
<gene>
    <name evidence="5" type="ORF">LBU54_13220</name>
</gene>
<organism evidence="5 6">
    <name type="scientific">Winogradskyella alexanderae</name>
    <dbReference type="NCBI Taxonomy" id="2877123"/>
    <lineage>
        <taxon>Bacteria</taxon>
        <taxon>Pseudomonadati</taxon>
        <taxon>Bacteroidota</taxon>
        <taxon>Flavobacteriia</taxon>
        <taxon>Flavobacteriales</taxon>
        <taxon>Flavobacteriaceae</taxon>
        <taxon>Winogradskyella</taxon>
    </lineage>
</organism>
<comment type="catalytic activity">
    <reaction evidence="4">
        <text>The enzyme specifically hydrolyzes (1-&gt;4)-beta-D-galactosidic linkages in type I arabinogalactans.</text>
        <dbReference type="EC" id="3.2.1.89"/>
    </reaction>
</comment>
<dbReference type="InterPro" id="IPR011683">
    <property type="entry name" value="Glyco_hydro_53"/>
</dbReference>
<dbReference type="InterPro" id="IPR017853">
    <property type="entry name" value="GH"/>
</dbReference>
<evidence type="ECO:0000256" key="2">
    <source>
        <dbReference type="ARBA" id="ARBA00022801"/>
    </source>
</evidence>
<evidence type="ECO:0000256" key="4">
    <source>
        <dbReference type="RuleBase" id="RU361192"/>
    </source>
</evidence>
<keyword evidence="4" id="KW-0732">Signal</keyword>
<evidence type="ECO:0000313" key="5">
    <source>
        <dbReference type="EMBL" id="MCA0133551.1"/>
    </source>
</evidence>
<reference evidence="6" key="1">
    <citation type="submission" date="2023-07" db="EMBL/GenBank/DDBJ databases">
        <authorList>
            <person name="Yue Y."/>
        </authorList>
    </citation>
    <scope>NUCLEOTIDE SEQUENCE [LARGE SCALE GENOMIC DNA]</scope>
    <source>
        <strain evidence="6">D23</strain>
    </source>
</reference>
<evidence type="ECO:0000256" key="3">
    <source>
        <dbReference type="ARBA" id="ARBA00023295"/>
    </source>
</evidence>
<dbReference type="GO" id="GO:0016787">
    <property type="term" value="F:hydrolase activity"/>
    <property type="evidence" value="ECO:0007669"/>
    <property type="project" value="UniProtKB-KW"/>
</dbReference>
<feature type="signal peptide" evidence="4">
    <location>
        <begin position="1"/>
        <end position="26"/>
    </location>
</feature>
<dbReference type="SUPFAM" id="SSF51445">
    <property type="entry name" value="(Trans)glycosidases"/>
    <property type="match status" value="1"/>
</dbReference>
<protein>
    <recommendedName>
        <fullName evidence="4">Arabinogalactan endo-beta-1,4-galactanase</fullName>
        <ecNumber evidence="4">3.2.1.89</ecNumber>
    </recommendedName>
</protein>